<dbReference type="PROSITE" id="PS50088">
    <property type="entry name" value="ANK_REPEAT"/>
    <property type="match status" value="1"/>
</dbReference>
<reference evidence="18" key="1">
    <citation type="journal article" date="2013" name="Science">
        <title>The Amborella genome and the evolution of flowering plants.</title>
        <authorList>
            <consortium name="Amborella Genome Project"/>
        </authorList>
    </citation>
    <scope>NUCLEOTIDE SEQUENCE [LARGE SCALE GENOMIC DNA]</scope>
</reference>
<dbReference type="SUPFAM" id="SSF52540">
    <property type="entry name" value="P-loop containing nucleoside triphosphate hydrolases"/>
    <property type="match status" value="1"/>
</dbReference>
<dbReference type="GO" id="GO:0005516">
    <property type="term" value="F:calmodulin binding"/>
    <property type="evidence" value="ECO:0007669"/>
    <property type="project" value="UniProtKB-KW"/>
</dbReference>
<dbReference type="PANTHER" id="PTHR23335:SF0">
    <property type="entry name" value="CALMODULIN-BINDING TRANSCRIPTION ACTIVATOR 2-LIKE ISOFORM X1"/>
    <property type="match status" value="1"/>
</dbReference>
<dbReference type="SMART" id="SM01076">
    <property type="entry name" value="CG-1"/>
    <property type="match status" value="1"/>
</dbReference>
<dbReference type="OMA" id="WAMAPLV"/>
<evidence type="ECO:0000256" key="7">
    <source>
        <dbReference type="ARBA" id="ARBA00023015"/>
    </source>
</evidence>
<keyword evidence="13" id="KW-0539">Nucleus</keyword>
<dbReference type="InterPro" id="IPR013783">
    <property type="entry name" value="Ig-like_fold"/>
</dbReference>
<dbReference type="InterPro" id="IPR036770">
    <property type="entry name" value="Ankyrin_rpt-contain_sf"/>
</dbReference>
<dbReference type="SMART" id="SM00248">
    <property type="entry name" value="ANK"/>
    <property type="match status" value="3"/>
</dbReference>
<dbReference type="Proteomes" id="UP000017836">
    <property type="component" value="Unassembled WGS sequence"/>
</dbReference>
<dbReference type="GO" id="GO:0005634">
    <property type="term" value="C:nucleus"/>
    <property type="evidence" value="ECO:0000318"/>
    <property type="project" value="GO_Central"/>
</dbReference>
<evidence type="ECO:0000256" key="8">
    <source>
        <dbReference type="ARBA" id="ARBA00023043"/>
    </source>
</evidence>
<keyword evidence="11" id="KW-0010">Activator</keyword>
<dbReference type="InterPro" id="IPR002909">
    <property type="entry name" value="IPT_dom"/>
</dbReference>
<keyword evidence="12" id="KW-0804">Transcription</keyword>
<keyword evidence="10" id="KW-0238">DNA-binding</keyword>
<protein>
    <recommendedName>
        <fullName evidence="16">CG-1 domain-containing protein</fullName>
    </recommendedName>
</protein>
<keyword evidence="4" id="KW-0677">Repeat</keyword>
<dbReference type="Gene3D" id="1.20.5.190">
    <property type="match status" value="1"/>
</dbReference>
<evidence type="ECO:0000256" key="10">
    <source>
        <dbReference type="ARBA" id="ARBA00023125"/>
    </source>
</evidence>
<dbReference type="FunFam" id="1.20.5.190:FF:000003">
    <property type="entry name" value="Calmodulin-binding transcription activator 2"/>
    <property type="match status" value="1"/>
</dbReference>
<dbReference type="InterPro" id="IPR014756">
    <property type="entry name" value="Ig_E-set"/>
</dbReference>
<dbReference type="InterPro" id="IPR000048">
    <property type="entry name" value="IQ_motif_EF-hand-BS"/>
</dbReference>
<evidence type="ECO:0000256" key="11">
    <source>
        <dbReference type="ARBA" id="ARBA00023159"/>
    </source>
</evidence>
<proteinExistence type="inferred from homology"/>
<dbReference type="Pfam" id="PF00612">
    <property type="entry name" value="IQ"/>
    <property type="match status" value="2"/>
</dbReference>
<dbReference type="InterPro" id="IPR005559">
    <property type="entry name" value="CG-1_dom"/>
</dbReference>
<keyword evidence="7" id="KW-0805">Transcription regulation</keyword>
<comment type="subcellular location">
    <subcellularLocation>
        <location evidence="1">Nucleus</location>
    </subcellularLocation>
</comment>
<dbReference type="HOGENOM" id="CLU_005708_1_0_1"/>
<dbReference type="PROSITE" id="PS51437">
    <property type="entry name" value="CG_1"/>
    <property type="match status" value="1"/>
</dbReference>
<dbReference type="Pfam" id="PF12796">
    <property type="entry name" value="Ank_2"/>
    <property type="match status" value="1"/>
</dbReference>
<evidence type="ECO:0000313" key="17">
    <source>
        <dbReference type="EMBL" id="ERN01955.1"/>
    </source>
</evidence>
<keyword evidence="6" id="KW-0112">Calmodulin-binding</keyword>
<dbReference type="Pfam" id="PF01833">
    <property type="entry name" value="TIG"/>
    <property type="match status" value="1"/>
</dbReference>
<dbReference type="Gene3D" id="2.60.40.10">
    <property type="entry name" value="Immunoglobulins"/>
    <property type="match status" value="1"/>
</dbReference>
<dbReference type="Gramene" id="ERN01955">
    <property type="protein sequence ID" value="ERN01955"/>
    <property type="gene ID" value="AMTR_s00045p00052450"/>
</dbReference>
<dbReference type="FunFam" id="2.60.40.10:FF:000314">
    <property type="entry name" value="Calmodulin-binding transcription activator 2"/>
    <property type="match status" value="1"/>
</dbReference>
<evidence type="ECO:0000256" key="3">
    <source>
        <dbReference type="ARBA" id="ARBA00022553"/>
    </source>
</evidence>
<feature type="domain" description="CG-1" evidence="16">
    <location>
        <begin position="11"/>
        <end position="137"/>
    </location>
</feature>
<dbReference type="AlphaFoldDB" id="W1P4S2"/>
<keyword evidence="3" id="KW-0597">Phosphoprotein</keyword>
<evidence type="ECO:0000313" key="18">
    <source>
        <dbReference type="Proteomes" id="UP000017836"/>
    </source>
</evidence>
<accession>W1P4S2</accession>
<keyword evidence="5" id="KW-0106">Calcium</keyword>
<keyword evidence="9" id="KW-0175">Coiled coil</keyword>
<sequence>MCLKYPISCNISQILLEAQNRWLRPSEVCEILRNYQKFYLTPDPPYKPPGGSLFLFDRKTLRYFRKDGHRWRKKKDGKTVREAHEKLKAGRVDVLHCYYAHGEDNENLQRRCYWMLDAKLEHIVLVHYREVKEGNRCGIPRLSTADNGIVAQSSSPACSTQGNSAAVTTQISYASSPSTADWNGETRSPDFDDAAESGDDDDASASHPGFQFSSLQAFDGTNATESRSFLSDPQSRALPNIMGLDRGSCDPYNVDLSFSGKYMPNELHHTNIGVSQEANSIPNICLSSRMGESLNLSLHKGWSPHSHDASALWPEIDSSNKITSDAYEQKVTLSQTNDIEDSSVKLAAPVVGGNGPIKDGRGEVYGMFPDVHLEALATGVKPISQEQANEGNIGPADGFLVDNQTTTAARLVGQDSNKHHPQQMPIRFQNDSEMGTFPHAGEQPLRMDTEADGIRNNALVNNSFNDEEGPLKKLDSFGRWMSKEIGGDCDDSLMASDSGNYWNTLDNQNGEKEVSSLSHHMQLDIDSMSPSLSQEQLFSIIDFSPEWAYSDVETKVLISGTFLGDSKCLSSRKWSCMFGEVEVSAEVLTSGVIRCHAPPHGPGRVPFYITCSDRLACSEVREFEYRQRPSMFTLPPMMSSNSVDETNLQIRFAKLLYLGSERKWLDCSAENCEKCGLRKHKFFLRSNDKTEWDNLVNSCKSFGRNHQNSRELLVQKLLKDRLSEWLLCKAHEDGKGPNVLDDEGQGAIHLAAALGYEWAMDPIVATGVNPNFRDLHGRTGLHWAAYYGREEAIVSLVSLGAAPGAVEDPTTKFPAGKTAADLASSRGHKGIAGYLAEADLTSHLSSLGLKENAMDTISATIAAEKAMETVEEQSIVPLDRGREDSLSLRGSLAAVRNAAQAAHRIQGAFRVYSFRHRQRQQREINDVKFEVTEEVAALISANRAQKTGHFSDSLHSAALKIQRKFRGWKGRKDFLIIRNRIVKIQAHVRGYQVRKQYRKVIWSVSIVEKAILRWRRKGAGLRGFRAEAIKNVEPEAVKTDEYDFLRLGRKQKAAGVEKALARVQSMVRYPEARDQYMRLVTNFQNTKVIFF</sequence>
<dbReference type="CDD" id="cd23767">
    <property type="entry name" value="IQCD"/>
    <property type="match status" value="1"/>
</dbReference>
<feature type="region of interest" description="Disordered" evidence="15">
    <location>
        <begin position="175"/>
        <end position="209"/>
    </location>
</feature>
<dbReference type="GO" id="GO:0006357">
    <property type="term" value="P:regulation of transcription by RNA polymerase II"/>
    <property type="evidence" value="ECO:0000318"/>
    <property type="project" value="GO_Central"/>
</dbReference>
<dbReference type="GO" id="GO:0009409">
    <property type="term" value="P:response to cold"/>
    <property type="evidence" value="ECO:0007669"/>
    <property type="project" value="UniProtKB-ARBA"/>
</dbReference>
<evidence type="ECO:0000256" key="12">
    <source>
        <dbReference type="ARBA" id="ARBA00023163"/>
    </source>
</evidence>
<dbReference type="eggNOG" id="KOG0520">
    <property type="taxonomic scope" value="Eukaryota"/>
</dbReference>
<evidence type="ECO:0000256" key="15">
    <source>
        <dbReference type="SAM" id="MobiDB-lite"/>
    </source>
</evidence>
<evidence type="ECO:0000256" key="6">
    <source>
        <dbReference type="ARBA" id="ARBA00022860"/>
    </source>
</evidence>
<dbReference type="EMBL" id="KI394661">
    <property type="protein sequence ID" value="ERN01955.1"/>
    <property type="molecule type" value="Genomic_DNA"/>
</dbReference>
<evidence type="ECO:0000256" key="13">
    <source>
        <dbReference type="ARBA" id="ARBA00023242"/>
    </source>
</evidence>
<organism evidence="17 18">
    <name type="scientific">Amborella trichopoda</name>
    <dbReference type="NCBI Taxonomy" id="13333"/>
    <lineage>
        <taxon>Eukaryota</taxon>
        <taxon>Viridiplantae</taxon>
        <taxon>Streptophyta</taxon>
        <taxon>Embryophyta</taxon>
        <taxon>Tracheophyta</taxon>
        <taxon>Spermatophyta</taxon>
        <taxon>Magnoliopsida</taxon>
        <taxon>Amborellales</taxon>
        <taxon>Amborellaceae</taxon>
        <taxon>Amborella</taxon>
    </lineage>
</organism>
<evidence type="ECO:0000256" key="1">
    <source>
        <dbReference type="ARBA" id="ARBA00004123"/>
    </source>
</evidence>
<keyword evidence="18" id="KW-1185">Reference proteome</keyword>
<dbReference type="InterPro" id="IPR027417">
    <property type="entry name" value="P-loop_NTPase"/>
</dbReference>
<dbReference type="SUPFAM" id="SSF81296">
    <property type="entry name" value="E set domains"/>
    <property type="match status" value="1"/>
</dbReference>
<dbReference type="GO" id="GO:0003690">
    <property type="term" value="F:double-stranded DNA binding"/>
    <property type="evidence" value="ECO:0000318"/>
    <property type="project" value="GO_Central"/>
</dbReference>
<feature type="repeat" description="ANK" evidence="14">
    <location>
        <begin position="776"/>
        <end position="808"/>
    </location>
</feature>
<evidence type="ECO:0000256" key="4">
    <source>
        <dbReference type="ARBA" id="ARBA00022737"/>
    </source>
</evidence>
<name>W1P4S2_AMBTC</name>
<dbReference type="Pfam" id="PF03859">
    <property type="entry name" value="CG-1"/>
    <property type="match status" value="1"/>
</dbReference>
<dbReference type="Gene3D" id="1.25.40.20">
    <property type="entry name" value="Ankyrin repeat-containing domain"/>
    <property type="match status" value="1"/>
</dbReference>
<evidence type="ECO:0000256" key="9">
    <source>
        <dbReference type="ARBA" id="ARBA00023054"/>
    </source>
</evidence>
<evidence type="ECO:0000256" key="14">
    <source>
        <dbReference type="PROSITE-ProRule" id="PRU00023"/>
    </source>
</evidence>
<dbReference type="InterPro" id="IPR002110">
    <property type="entry name" value="Ankyrin_rpt"/>
</dbReference>
<dbReference type="PROSITE" id="PS50297">
    <property type="entry name" value="ANK_REP_REGION"/>
    <property type="match status" value="1"/>
</dbReference>
<dbReference type="PROSITE" id="PS50096">
    <property type="entry name" value="IQ"/>
    <property type="match status" value="4"/>
</dbReference>
<evidence type="ECO:0000259" key="16">
    <source>
        <dbReference type="PROSITE" id="PS51437"/>
    </source>
</evidence>
<gene>
    <name evidence="17" type="ORF">AMTR_s00045p00052450</name>
</gene>
<dbReference type="GO" id="GO:0003712">
    <property type="term" value="F:transcription coregulator activity"/>
    <property type="evidence" value="ECO:0000318"/>
    <property type="project" value="GO_Central"/>
</dbReference>
<evidence type="ECO:0000256" key="2">
    <source>
        <dbReference type="ARBA" id="ARBA00008267"/>
    </source>
</evidence>
<comment type="similarity">
    <text evidence="2">Belongs to the CAMTA family.</text>
</comment>
<dbReference type="SMART" id="SM00015">
    <property type="entry name" value="IQ"/>
    <property type="match status" value="3"/>
</dbReference>
<dbReference type="SUPFAM" id="SSF48403">
    <property type="entry name" value="Ankyrin repeat"/>
    <property type="match status" value="1"/>
</dbReference>
<evidence type="ECO:0000256" key="5">
    <source>
        <dbReference type="ARBA" id="ARBA00022837"/>
    </source>
</evidence>
<dbReference type="PANTHER" id="PTHR23335">
    <property type="entry name" value="CALMODULIN-BINDING TRANSCRIPTION ACTIVATOR CAMTA"/>
    <property type="match status" value="1"/>
</dbReference>
<feature type="compositionally biased region" description="Acidic residues" evidence="15">
    <location>
        <begin position="191"/>
        <end position="203"/>
    </location>
</feature>
<keyword evidence="8 14" id="KW-0040">ANK repeat</keyword>